<dbReference type="SUPFAM" id="SSF56112">
    <property type="entry name" value="Protein kinase-like (PK-like)"/>
    <property type="match status" value="1"/>
</dbReference>
<reference evidence="2" key="1">
    <citation type="submission" date="2006-10" db="EMBL/GenBank/DDBJ databases">
        <authorList>
            <person name="Amadeo P."/>
            <person name="Zhao Q."/>
            <person name="Wortman J."/>
            <person name="Fraser-Liggett C."/>
            <person name="Carlton J."/>
        </authorList>
    </citation>
    <scope>NUCLEOTIDE SEQUENCE</scope>
    <source>
        <strain evidence="2">G3</strain>
    </source>
</reference>
<dbReference type="eggNOG" id="KOG0583">
    <property type="taxonomic scope" value="Eukaryota"/>
</dbReference>
<dbReference type="InterPro" id="IPR000719">
    <property type="entry name" value="Prot_kinase_dom"/>
</dbReference>
<gene>
    <name evidence="2" type="ORF">TVAG_417450</name>
</gene>
<dbReference type="GO" id="GO:0005524">
    <property type="term" value="F:ATP binding"/>
    <property type="evidence" value="ECO:0007669"/>
    <property type="project" value="InterPro"/>
</dbReference>
<dbReference type="SMR" id="A2F5Z6"/>
<dbReference type="KEGG" id="tva:4757490"/>
<dbReference type="Proteomes" id="UP000001542">
    <property type="component" value="Unassembled WGS sequence"/>
</dbReference>
<dbReference type="OrthoDB" id="551059at2759"/>
<proteinExistence type="predicted"/>
<dbReference type="PANTHER" id="PTHR24362:SF309">
    <property type="entry name" value="PROTEIN KINASE DOMAIN-CONTAINING PROTEIN"/>
    <property type="match status" value="1"/>
</dbReference>
<dbReference type="EMBL" id="DS113629">
    <property type="protein sequence ID" value="EAX99677.1"/>
    <property type="molecule type" value="Genomic_DNA"/>
</dbReference>
<dbReference type="PANTHER" id="PTHR24362">
    <property type="entry name" value="SERINE/THREONINE-PROTEIN KINASE NEK"/>
    <property type="match status" value="1"/>
</dbReference>
<organism evidence="2 3">
    <name type="scientific">Trichomonas vaginalis (strain ATCC PRA-98 / G3)</name>
    <dbReference type="NCBI Taxonomy" id="412133"/>
    <lineage>
        <taxon>Eukaryota</taxon>
        <taxon>Metamonada</taxon>
        <taxon>Parabasalia</taxon>
        <taxon>Trichomonadida</taxon>
        <taxon>Trichomonadidae</taxon>
        <taxon>Trichomonas</taxon>
    </lineage>
</organism>
<accession>A2F5Z6</accession>
<protein>
    <submittedName>
        <fullName evidence="2">CAMK family protein kinase</fullName>
    </submittedName>
</protein>
<dbReference type="PROSITE" id="PS50011">
    <property type="entry name" value="PROTEIN_KINASE_DOM"/>
    <property type="match status" value="1"/>
</dbReference>
<dbReference type="OMA" id="YCHEILL"/>
<keyword evidence="3" id="KW-1185">Reference proteome</keyword>
<dbReference type="VEuPathDB" id="TrichDB:TVAGG3_1054080"/>
<dbReference type="GO" id="GO:0004672">
    <property type="term" value="F:protein kinase activity"/>
    <property type="evidence" value="ECO:0007669"/>
    <property type="project" value="InterPro"/>
</dbReference>
<dbReference type="RefSeq" id="XP_001312607.1">
    <property type="nucleotide sequence ID" value="XM_001312606.1"/>
</dbReference>
<sequence length="322" mass="37830">MEDEEIAIFEAHSFKYNSTIAEGCFGSLLLIYSPKTQLNYCLKRIHESRFNQTDLQYIEKIEDTPEIELYTYYKFQDYVYILQDYSPNDIYFLLKKQAEFTDDQLMKYCHEILLTVKQYHDENMSQNDIRPTNFVFDKFGRIRVSSMTINASSEDFHSSPSHTGTMLFMAPEVFRKKSYDPLKSDIWSIGVTFYCMATKNYPYYATNLNTFLKILNTGIYPVFTVENTELRNIIIKCLDFDPNNRPAVTEILSMPYFKKLNTPSPMSKLNVIKTAKSTSELQSPFMKKMFQDSSTRISQVPFRRRMFNARSMKAEKQDPTVI</sequence>
<evidence type="ECO:0000313" key="3">
    <source>
        <dbReference type="Proteomes" id="UP000001542"/>
    </source>
</evidence>
<dbReference type="Pfam" id="PF00069">
    <property type="entry name" value="Pkinase"/>
    <property type="match status" value="1"/>
</dbReference>
<dbReference type="InParanoid" id="A2F5Z6"/>
<dbReference type="STRING" id="5722.A2F5Z6"/>
<feature type="domain" description="Protein kinase" evidence="1">
    <location>
        <begin position="14"/>
        <end position="257"/>
    </location>
</feature>
<keyword evidence="2" id="KW-0418">Kinase</keyword>
<dbReference type="VEuPathDB" id="TrichDB:TVAG_417450"/>
<evidence type="ECO:0000313" key="2">
    <source>
        <dbReference type="EMBL" id="EAX99677.1"/>
    </source>
</evidence>
<dbReference type="Gene3D" id="1.10.510.10">
    <property type="entry name" value="Transferase(Phosphotransferase) domain 1"/>
    <property type="match status" value="1"/>
</dbReference>
<keyword evidence="2" id="KW-0808">Transferase</keyword>
<dbReference type="AlphaFoldDB" id="A2F5Z6"/>
<name>A2F5Z6_TRIV3</name>
<reference evidence="2" key="2">
    <citation type="journal article" date="2007" name="Science">
        <title>Draft genome sequence of the sexually transmitted pathogen Trichomonas vaginalis.</title>
        <authorList>
            <person name="Carlton J.M."/>
            <person name="Hirt R.P."/>
            <person name="Silva J.C."/>
            <person name="Delcher A.L."/>
            <person name="Schatz M."/>
            <person name="Zhao Q."/>
            <person name="Wortman J.R."/>
            <person name="Bidwell S.L."/>
            <person name="Alsmark U.C.M."/>
            <person name="Besteiro S."/>
            <person name="Sicheritz-Ponten T."/>
            <person name="Noel C.J."/>
            <person name="Dacks J.B."/>
            <person name="Foster P.G."/>
            <person name="Simillion C."/>
            <person name="Van de Peer Y."/>
            <person name="Miranda-Saavedra D."/>
            <person name="Barton G.J."/>
            <person name="Westrop G.D."/>
            <person name="Mueller S."/>
            <person name="Dessi D."/>
            <person name="Fiori P.L."/>
            <person name="Ren Q."/>
            <person name="Paulsen I."/>
            <person name="Zhang H."/>
            <person name="Bastida-Corcuera F.D."/>
            <person name="Simoes-Barbosa A."/>
            <person name="Brown M.T."/>
            <person name="Hayes R.D."/>
            <person name="Mukherjee M."/>
            <person name="Okumura C.Y."/>
            <person name="Schneider R."/>
            <person name="Smith A.J."/>
            <person name="Vanacova S."/>
            <person name="Villalvazo M."/>
            <person name="Haas B.J."/>
            <person name="Pertea M."/>
            <person name="Feldblyum T.V."/>
            <person name="Utterback T.R."/>
            <person name="Shu C.L."/>
            <person name="Osoegawa K."/>
            <person name="de Jong P.J."/>
            <person name="Hrdy I."/>
            <person name="Horvathova L."/>
            <person name="Zubacova Z."/>
            <person name="Dolezal P."/>
            <person name="Malik S.B."/>
            <person name="Logsdon J.M. Jr."/>
            <person name="Henze K."/>
            <person name="Gupta A."/>
            <person name="Wang C.C."/>
            <person name="Dunne R.L."/>
            <person name="Upcroft J.A."/>
            <person name="Upcroft P."/>
            <person name="White O."/>
            <person name="Salzberg S.L."/>
            <person name="Tang P."/>
            <person name="Chiu C.-H."/>
            <person name="Lee Y.-S."/>
            <person name="Embley T.M."/>
            <person name="Coombs G.H."/>
            <person name="Mottram J.C."/>
            <person name="Tachezy J."/>
            <person name="Fraser-Liggett C.M."/>
            <person name="Johnson P.J."/>
        </authorList>
    </citation>
    <scope>NUCLEOTIDE SEQUENCE [LARGE SCALE GENOMIC DNA]</scope>
    <source>
        <strain evidence="2">G3</strain>
    </source>
</reference>
<evidence type="ECO:0000259" key="1">
    <source>
        <dbReference type="PROSITE" id="PS50011"/>
    </source>
</evidence>
<dbReference type="SMART" id="SM00220">
    <property type="entry name" value="S_TKc"/>
    <property type="match status" value="1"/>
</dbReference>
<dbReference type="InterPro" id="IPR011009">
    <property type="entry name" value="Kinase-like_dom_sf"/>
</dbReference>